<dbReference type="FunCoup" id="A0A2P6NW34">
    <property type="interactions" value="1"/>
</dbReference>
<evidence type="ECO:0000256" key="6">
    <source>
        <dbReference type="ARBA" id="ARBA00023180"/>
    </source>
</evidence>
<accession>A0A2P6NW34</accession>
<sequence>MEEEKHEASNPRDQRGRLVMEVTDVELKNKCTNTIQSRILVVDDNGFRCLRKDLDRNGCCTTRHQRFSCEYCDLINKCCRTYENCVSCCLNPKEPPALGSLHLSRYPLQDSDFTRFERCQMACRTSSLSLLHENTYRSPLKHCFADKPPPLIPP</sequence>
<evidence type="ECO:0000256" key="7">
    <source>
        <dbReference type="ARBA" id="ARBA00023461"/>
    </source>
</evidence>
<dbReference type="Proteomes" id="UP000241769">
    <property type="component" value="Unassembled WGS sequence"/>
</dbReference>
<evidence type="ECO:0000256" key="8">
    <source>
        <dbReference type="ARBA" id="ARBA00023485"/>
    </source>
</evidence>
<dbReference type="PANTHER" id="PTHR13481:SF0">
    <property type="entry name" value="SREBP REGULATING GENE PROTEIN"/>
    <property type="match status" value="1"/>
</dbReference>
<keyword evidence="4" id="KW-0333">Golgi apparatus</keyword>
<dbReference type="PANTHER" id="PTHR13481">
    <property type="entry name" value="SREBP REGULATING GENE PROTEIN"/>
    <property type="match status" value="1"/>
</dbReference>
<comment type="caution">
    <text evidence="9">The sequence shown here is derived from an EMBL/GenBank/DDBJ whole genome shotgun (WGS) entry which is preliminary data.</text>
</comment>
<reference evidence="9 10" key="1">
    <citation type="journal article" date="2018" name="Genome Biol. Evol.">
        <title>Multiple Roots of Fruiting Body Formation in Amoebozoa.</title>
        <authorList>
            <person name="Hillmann F."/>
            <person name="Forbes G."/>
            <person name="Novohradska S."/>
            <person name="Ferling I."/>
            <person name="Riege K."/>
            <person name="Groth M."/>
            <person name="Westermann M."/>
            <person name="Marz M."/>
            <person name="Spaller T."/>
            <person name="Winckler T."/>
            <person name="Schaap P."/>
            <person name="Glockner G."/>
        </authorList>
    </citation>
    <scope>NUCLEOTIDE SEQUENCE [LARGE SCALE GENOMIC DNA]</scope>
    <source>
        <strain evidence="9 10">Jena</strain>
    </source>
</reference>
<keyword evidence="2" id="KW-0812">Transmembrane</keyword>
<comment type="similarity">
    <text evidence="7">Belongs to the SPRING family.</text>
</comment>
<dbReference type="OrthoDB" id="70142at2759"/>
<comment type="subcellular location">
    <subcellularLocation>
        <location evidence="1">Golgi apparatus membrane</location>
        <topology evidence="1">Single-pass membrane protein</topology>
    </subcellularLocation>
</comment>
<dbReference type="InterPro" id="IPR019352">
    <property type="entry name" value="SPRING1"/>
</dbReference>
<dbReference type="GO" id="GO:0000139">
    <property type="term" value="C:Golgi membrane"/>
    <property type="evidence" value="ECO:0007669"/>
    <property type="project" value="UniProtKB-SubCell"/>
</dbReference>
<gene>
    <name evidence="9" type="ORF">PROFUN_03992</name>
</gene>
<organism evidence="9 10">
    <name type="scientific">Planoprotostelium fungivorum</name>
    <dbReference type="NCBI Taxonomy" id="1890364"/>
    <lineage>
        <taxon>Eukaryota</taxon>
        <taxon>Amoebozoa</taxon>
        <taxon>Evosea</taxon>
        <taxon>Variosea</taxon>
        <taxon>Cavosteliida</taxon>
        <taxon>Cavosteliaceae</taxon>
        <taxon>Planoprotostelium</taxon>
    </lineage>
</organism>
<dbReference type="EMBL" id="MDYQ01000013">
    <property type="protein sequence ID" value="PRP88169.1"/>
    <property type="molecule type" value="Genomic_DNA"/>
</dbReference>
<name>A0A2P6NW34_9EUKA</name>
<keyword evidence="5" id="KW-0472">Membrane</keyword>
<evidence type="ECO:0000313" key="10">
    <source>
        <dbReference type="Proteomes" id="UP000241769"/>
    </source>
</evidence>
<keyword evidence="6" id="KW-0325">Glycoprotein</keyword>
<evidence type="ECO:0000256" key="2">
    <source>
        <dbReference type="ARBA" id="ARBA00022692"/>
    </source>
</evidence>
<proteinExistence type="inferred from homology"/>
<evidence type="ECO:0000256" key="5">
    <source>
        <dbReference type="ARBA" id="ARBA00023136"/>
    </source>
</evidence>
<evidence type="ECO:0000256" key="4">
    <source>
        <dbReference type="ARBA" id="ARBA00023034"/>
    </source>
</evidence>
<dbReference type="InParanoid" id="A0A2P6NW34"/>
<keyword evidence="10" id="KW-1185">Reference proteome</keyword>
<protein>
    <recommendedName>
        <fullName evidence="8">SREBP regulating gene protein</fullName>
    </recommendedName>
</protein>
<evidence type="ECO:0000313" key="9">
    <source>
        <dbReference type="EMBL" id="PRP88169.1"/>
    </source>
</evidence>
<evidence type="ECO:0000256" key="1">
    <source>
        <dbReference type="ARBA" id="ARBA00004194"/>
    </source>
</evidence>
<dbReference type="Pfam" id="PF10218">
    <property type="entry name" value="SPRING1"/>
    <property type="match status" value="1"/>
</dbReference>
<dbReference type="AlphaFoldDB" id="A0A2P6NW34"/>
<keyword evidence="3" id="KW-1133">Transmembrane helix</keyword>
<evidence type="ECO:0000256" key="3">
    <source>
        <dbReference type="ARBA" id="ARBA00022989"/>
    </source>
</evidence>
<dbReference type="GO" id="GO:2000640">
    <property type="term" value="P:positive regulation of SREBP signaling pathway"/>
    <property type="evidence" value="ECO:0007669"/>
    <property type="project" value="InterPro"/>
</dbReference>